<dbReference type="SUPFAM" id="SSF47413">
    <property type="entry name" value="lambda repressor-like DNA-binding domains"/>
    <property type="match status" value="1"/>
</dbReference>
<dbReference type="Gene3D" id="1.10.260.40">
    <property type="entry name" value="lambda repressor-like DNA-binding domains"/>
    <property type="match status" value="1"/>
</dbReference>
<dbReference type="EMBL" id="CP129013">
    <property type="protein sequence ID" value="WLR41413.1"/>
    <property type="molecule type" value="Genomic_DNA"/>
</dbReference>
<feature type="domain" description="HTH cro/C1-type" evidence="1">
    <location>
        <begin position="13"/>
        <end position="58"/>
    </location>
</feature>
<evidence type="ECO:0000313" key="3">
    <source>
        <dbReference type="Proteomes" id="UP001197974"/>
    </source>
</evidence>
<protein>
    <submittedName>
        <fullName evidence="2">Helix-turn-helix transcriptional regulator</fullName>
    </submittedName>
</protein>
<sequence length="74" mass="8550">MWGISKPRSKLGKWLDKKGLEQRDLAKASKVSPNTITKACNDKDYVPRQDVMKKLLKAVRKIDPNAKMSDFWDM</sequence>
<dbReference type="Proteomes" id="UP001197974">
    <property type="component" value="Chromosome"/>
</dbReference>
<dbReference type="InterPro" id="IPR001387">
    <property type="entry name" value="Cro/C1-type_HTH"/>
</dbReference>
<proteinExistence type="predicted"/>
<reference evidence="2 3" key="1">
    <citation type="submission" date="2023-06" db="EMBL/GenBank/DDBJ databases">
        <title>Five Gram-positive bacteria isolated from mangrove sediments in Shenzhen, Guangdong, China.</title>
        <authorList>
            <person name="Yu S."/>
            <person name="Zheng W."/>
            <person name="Huang Y."/>
        </authorList>
    </citation>
    <scope>NUCLEOTIDE SEQUENCE [LARGE SCALE GENOMIC DNA]</scope>
    <source>
        <strain evidence="2 3">SaN35-3</strain>
    </source>
</reference>
<accession>A0ABY9JSE6</accession>
<dbReference type="Pfam" id="PF01381">
    <property type="entry name" value="HTH_3"/>
    <property type="match status" value="1"/>
</dbReference>
<dbReference type="RefSeq" id="WP_226542088.1">
    <property type="nucleotide sequence ID" value="NZ_CP129013.1"/>
</dbReference>
<evidence type="ECO:0000313" key="2">
    <source>
        <dbReference type="EMBL" id="WLR41413.1"/>
    </source>
</evidence>
<dbReference type="CDD" id="cd00093">
    <property type="entry name" value="HTH_XRE"/>
    <property type="match status" value="1"/>
</dbReference>
<evidence type="ECO:0000259" key="1">
    <source>
        <dbReference type="Pfam" id="PF01381"/>
    </source>
</evidence>
<dbReference type="InterPro" id="IPR010982">
    <property type="entry name" value="Lambda_DNA-bd_dom_sf"/>
</dbReference>
<keyword evidence="3" id="KW-1185">Reference proteome</keyword>
<name>A0ABY9JSE6_9BACI</name>
<gene>
    <name evidence="2" type="ORF">LC087_10895</name>
</gene>
<organism evidence="2 3">
    <name type="scientific">Bacillus carboniphilus</name>
    <dbReference type="NCBI Taxonomy" id="86663"/>
    <lineage>
        <taxon>Bacteria</taxon>
        <taxon>Bacillati</taxon>
        <taxon>Bacillota</taxon>
        <taxon>Bacilli</taxon>
        <taxon>Bacillales</taxon>
        <taxon>Bacillaceae</taxon>
        <taxon>Bacillus</taxon>
    </lineage>
</organism>